<accession>A0A6J6VGT5</accession>
<dbReference type="AlphaFoldDB" id="A0A6J6VGT5"/>
<evidence type="ECO:0000313" key="1">
    <source>
        <dbReference type="EMBL" id="CAB4771360.1"/>
    </source>
</evidence>
<protein>
    <submittedName>
        <fullName evidence="1">Unannotated protein</fullName>
    </submittedName>
</protein>
<reference evidence="1" key="1">
    <citation type="submission" date="2020-05" db="EMBL/GenBank/DDBJ databases">
        <authorList>
            <person name="Chiriac C."/>
            <person name="Salcher M."/>
            <person name="Ghai R."/>
            <person name="Kavagutti S V."/>
        </authorList>
    </citation>
    <scope>NUCLEOTIDE SEQUENCE</scope>
</reference>
<sequence>MNLEFRLGRPVVLDRGNYLIIFGFEWSRLDVLTLRLWGQESGSNTGGGRSGNLEKKCTYTPTVDAYPAGSAYMGLGIRRWDGNPTTSIGFGTQFRLAASKVTSCSVKGEWGNDIFNPGDLDLALILSN</sequence>
<proteinExistence type="predicted"/>
<organism evidence="1">
    <name type="scientific">freshwater metagenome</name>
    <dbReference type="NCBI Taxonomy" id="449393"/>
    <lineage>
        <taxon>unclassified sequences</taxon>
        <taxon>metagenomes</taxon>
        <taxon>ecological metagenomes</taxon>
    </lineage>
</organism>
<dbReference type="EMBL" id="CAEZZM010000177">
    <property type="protein sequence ID" value="CAB4771360.1"/>
    <property type="molecule type" value="Genomic_DNA"/>
</dbReference>
<name>A0A6J6VGT5_9ZZZZ</name>
<gene>
    <name evidence="1" type="ORF">UFOPK2872_01173</name>
</gene>